<evidence type="ECO:0000313" key="1">
    <source>
        <dbReference type="EMBL" id="SHG62999.1"/>
    </source>
</evidence>
<keyword evidence="2" id="KW-1185">Reference proteome</keyword>
<protein>
    <recommendedName>
        <fullName evidence="3">DUF1798 family protein</fullName>
    </recommendedName>
</protein>
<dbReference type="AlphaFoldDB" id="A0A1M5LE63"/>
<sequence length="119" mass="14683">MDIKQQTNKLQQNLYQLKEKFEHTNPPEDRKDRALFLKVKEETTPIYQLLERWEKDALQLVQERKVNVHPHQIVSTRENMELLLLHSYYIDVKRKRYFELYKSIQYIFDQLMRELDTLS</sequence>
<dbReference type="Pfam" id="PF08807">
    <property type="entry name" value="DUF1798"/>
    <property type="match status" value="1"/>
</dbReference>
<evidence type="ECO:0008006" key="3">
    <source>
        <dbReference type="Google" id="ProtNLM"/>
    </source>
</evidence>
<gene>
    <name evidence="1" type="ORF">SAMN05421807_10191</name>
</gene>
<organism evidence="1 2">
    <name type="scientific">Virgibacillus chiguensis</name>
    <dbReference type="NCBI Taxonomy" id="411959"/>
    <lineage>
        <taxon>Bacteria</taxon>
        <taxon>Bacillati</taxon>
        <taxon>Bacillota</taxon>
        <taxon>Bacilli</taxon>
        <taxon>Bacillales</taxon>
        <taxon>Bacillaceae</taxon>
        <taxon>Virgibacillus</taxon>
    </lineage>
</organism>
<dbReference type="InterPro" id="IPR014913">
    <property type="entry name" value="YppE-like"/>
</dbReference>
<dbReference type="Proteomes" id="UP000184079">
    <property type="component" value="Unassembled WGS sequence"/>
</dbReference>
<evidence type="ECO:0000313" key="2">
    <source>
        <dbReference type="Proteomes" id="UP000184079"/>
    </source>
</evidence>
<dbReference type="EMBL" id="FQXD01000001">
    <property type="protein sequence ID" value="SHG62999.1"/>
    <property type="molecule type" value="Genomic_DNA"/>
</dbReference>
<name>A0A1M5LE63_9BACI</name>
<dbReference type="OrthoDB" id="2691485at2"/>
<dbReference type="InterPro" id="IPR023351">
    <property type="entry name" value="YppE-like_sf"/>
</dbReference>
<dbReference type="Gene3D" id="1.20.120.440">
    <property type="entry name" value="YppE-like"/>
    <property type="match status" value="1"/>
</dbReference>
<accession>A0A1M5LE63</accession>
<reference evidence="2" key="1">
    <citation type="submission" date="2016-11" db="EMBL/GenBank/DDBJ databases">
        <authorList>
            <person name="Varghese N."/>
            <person name="Submissions S."/>
        </authorList>
    </citation>
    <scope>NUCLEOTIDE SEQUENCE [LARGE SCALE GENOMIC DNA]</scope>
    <source>
        <strain evidence="2">CGMCC 1.6496</strain>
    </source>
</reference>
<dbReference type="SUPFAM" id="SSF140415">
    <property type="entry name" value="YppE-like"/>
    <property type="match status" value="1"/>
</dbReference>
<dbReference type="RefSeq" id="WP_073004102.1">
    <property type="nucleotide sequence ID" value="NZ_FQXD01000001.1"/>
</dbReference>
<proteinExistence type="predicted"/>